<dbReference type="InterPro" id="IPR036515">
    <property type="entry name" value="Transposase_17_sf"/>
</dbReference>
<name>T0YXU2_9ZZZZ</name>
<dbReference type="EMBL" id="AUZY01009913">
    <property type="protein sequence ID" value="EQD40456.1"/>
    <property type="molecule type" value="Genomic_DNA"/>
</dbReference>
<dbReference type="SUPFAM" id="SSF143422">
    <property type="entry name" value="Transposase IS200-like"/>
    <property type="match status" value="1"/>
</dbReference>
<dbReference type="AlphaFoldDB" id="T0YXU2"/>
<comment type="caution">
    <text evidence="2">The sequence shown here is derived from an EMBL/GenBank/DDBJ whole genome shotgun (WGS) entry which is preliminary data.</text>
</comment>
<protein>
    <submittedName>
        <fullName evidence="2">Transposase</fullName>
    </submittedName>
</protein>
<proteinExistence type="predicted"/>
<sequence length="179" mass="19600">MTNHVHLLMTPAASGQVARAMQALGRRYVRYINDRYRRTGTLGKAATKPAWSIAKPACCAATATSNSIRCARRVADAGDYPWSSFASNAPGLSSPLVRPHPSYLTLGTSLLERCQAYRARILQGVAKEELDSIRLYLQRQHAFGSDCFRTAIEAQLQRRAGPAKIGRPRKPEHVGGSAH</sequence>
<reference evidence="2" key="2">
    <citation type="journal article" date="2014" name="ISME J.">
        <title>Microbial stratification in low pH oxic and suboxic macroscopic growths along an acid mine drainage.</title>
        <authorList>
            <person name="Mendez-Garcia C."/>
            <person name="Mesa V."/>
            <person name="Sprenger R.R."/>
            <person name="Richter M."/>
            <person name="Diez M.S."/>
            <person name="Solano J."/>
            <person name="Bargiela R."/>
            <person name="Golyshina O.V."/>
            <person name="Manteca A."/>
            <person name="Ramos J.L."/>
            <person name="Gallego J.R."/>
            <person name="Llorente I."/>
            <person name="Martins Dos Santos V.A."/>
            <person name="Jensen O.N."/>
            <person name="Pelaez A.I."/>
            <person name="Sanchez J."/>
            <person name="Ferrer M."/>
        </authorList>
    </citation>
    <scope>NUCLEOTIDE SEQUENCE</scope>
</reference>
<evidence type="ECO:0000313" key="2">
    <source>
        <dbReference type="EMBL" id="EQD40456.1"/>
    </source>
</evidence>
<organism evidence="2">
    <name type="scientific">mine drainage metagenome</name>
    <dbReference type="NCBI Taxonomy" id="410659"/>
    <lineage>
        <taxon>unclassified sequences</taxon>
        <taxon>metagenomes</taxon>
        <taxon>ecological metagenomes</taxon>
    </lineage>
</organism>
<dbReference type="GO" id="GO:0003677">
    <property type="term" value="F:DNA binding"/>
    <property type="evidence" value="ECO:0007669"/>
    <property type="project" value="InterPro"/>
</dbReference>
<dbReference type="GO" id="GO:0004803">
    <property type="term" value="F:transposase activity"/>
    <property type="evidence" value="ECO:0007669"/>
    <property type="project" value="InterPro"/>
</dbReference>
<evidence type="ECO:0000256" key="1">
    <source>
        <dbReference type="SAM" id="MobiDB-lite"/>
    </source>
</evidence>
<reference evidence="2" key="1">
    <citation type="submission" date="2013-08" db="EMBL/GenBank/DDBJ databases">
        <authorList>
            <person name="Mendez C."/>
            <person name="Richter M."/>
            <person name="Ferrer M."/>
            <person name="Sanchez J."/>
        </authorList>
    </citation>
    <scope>NUCLEOTIDE SEQUENCE</scope>
</reference>
<feature type="region of interest" description="Disordered" evidence="1">
    <location>
        <begin position="159"/>
        <end position="179"/>
    </location>
</feature>
<dbReference type="GO" id="GO:0006313">
    <property type="term" value="P:DNA transposition"/>
    <property type="evidence" value="ECO:0007669"/>
    <property type="project" value="InterPro"/>
</dbReference>
<gene>
    <name evidence="2" type="ORF">B1B_14915</name>
</gene>
<accession>T0YXU2</accession>